<dbReference type="GO" id="GO:0006511">
    <property type="term" value="P:ubiquitin-dependent protein catabolic process"/>
    <property type="evidence" value="ECO:0007669"/>
    <property type="project" value="TreeGrafter"/>
</dbReference>
<evidence type="ECO:0000259" key="6">
    <source>
        <dbReference type="PROSITE" id="PS50089"/>
    </source>
</evidence>
<evidence type="ECO:0000313" key="7">
    <source>
        <dbReference type="Proteomes" id="UP000504607"/>
    </source>
</evidence>
<dbReference type="FunCoup" id="A0A6I9SAX1">
    <property type="interactions" value="975"/>
</dbReference>
<dbReference type="PROSITE" id="PS50089">
    <property type="entry name" value="ZF_RING_2"/>
    <property type="match status" value="1"/>
</dbReference>
<dbReference type="OrthoDB" id="8062037at2759"/>
<dbReference type="SUPFAM" id="SSF57850">
    <property type="entry name" value="RING/U-box"/>
    <property type="match status" value="1"/>
</dbReference>
<accession>A0A6I9SAX1</accession>
<feature type="region of interest" description="Disordered" evidence="5">
    <location>
        <begin position="258"/>
        <end position="296"/>
    </location>
</feature>
<dbReference type="RefSeq" id="XP_010940659.2">
    <property type="nucleotide sequence ID" value="XM_010942357.3"/>
</dbReference>
<name>A0A6I9SAX1_ELAGV</name>
<dbReference type="CDD" id="cd16454">
    <property type="entry name" value="RING-H2_PA-TM-RING"/>
    <property type="match status" value="1"/>
</dbReference>
<dbReference type="InterPro" id="IPR001841">
    <property type="entry name" value="Znf_RING"/>
</dbReference>
<gene>
    <name evidence="8" type="primary">LOC105059137</name>
</gene>
<keyword evidence="7" id="KW-1185">Reference proteome</keyword>
<dbReference type="InterPro" id="IPR011016">
    <property type="entry name" value="Znf_RING-CH"/>
</dbReference>
<evidence type="ECO:0000256" key="3">
    <source>
        <dbReference type="ARBA" id="ARBA00022833"/>
    </source>
</evidence>
<keyword evidence="3" id="KW-0862">Zinc</keyword>
<dbReference type="InterPro" id="IPR051834">
    <property type="entry name" value="RING_finger_E3_ligase"/>
</dbReference>
<feature type="compositionally biased region" description="Polar residues" evidence="5">
    <location>
        <begin position="594"/>
        <end position="604"/>
    </location>
</feature>
<proteinExistence type="predicted"/>
<feature type="compositionally biased region" description="Polar residues" evidence="5">
    <location>
        <begin position="287"/>
        <end position="296"/>
    </location>
</feature>
<evidence type="ECO:0000256" key="1">
    <source>
        <dbReference type="ARBA" id="ARBA00022723"/>
    </source>
</evidence>
<evidence type="ECO:0000256" key="5">
    <source>
        <dbReference type="SAM" id="MobiDB-lite"/>
    </source>
</evidence>
<dbReference type="GO" id="GO:0008270">
    <property type="term" value="F:zinc ion binding"/>
    <property type="evidence" value="ECO:0007669"/>
    <property type="project" value="UniProtKB-KW"/>
</dbReference>
<protein>
    <submittedName>
        <fullName evidence="8">Uncharacterized protein LOC105059137 isoform X1</fullName>
    </submittedName>
</protein>
<dbReference type="KEGG" id="egu:105059137"/>
<dbReference type="Proteomes" id="UP000504607">
    <property type="component" value="Chromosome 16"/>
</dbReference>
<dbReference type="Pfam" id="PF13639">
    <property type="entry name" value="zf-RING_2"/>
    <property type="match status" value="1"/>
</dbReference>
<dbReference type="FunFam" id="3.30.40.10:FF:000594">
    <property type="entry name" value="RING/U-box superfamily protein"/>
    <property type="match status" value="1"/>
</dbReference>
<keyword evidence="1" id="KW-0479">Metal-binding</keyword>
<reference evidence="8" key="1">
    <citation type="submission" date="2025-08" db="UniProtKB">
        <authorList>
            <consortium name="RefSeq"/>
        </authorList>
    </citation>
    <scope>IDENTIFICATION</scope>
</reference>
<organism evidence="7 8">
    <name type="scientific">Elaeis guineensis var. tenera</name>
    <name type="common">Oil palm</name>
    <dbReference type="NCBI Taxonomy" id="51953"/>
    <lineage>
        <taxon>Eukaryota</taxon>
        <taxon>Viridiplantae</taxon>
        <taxon>Streptophyta</taxon>
        <taxon>Embryophyta</taxon>
        <taxon>Tracheophyta</taxon>
        <taxon>Spermatophyta</taxon>
        <taxon>Magnoliopsida</taxon>
        <taxon>Liliopsida</taxon>
        <taxon>Arecaceae</taxon>
        <taxon>Arecoideae</taxon>
        <taxon>Cocoseae</taxon>
        <taxon>Elaeidinae</taxon>
        <taxon>Elaeis</taxon>
    </lineage>
</organism>
<dbReference type="GO" id="GO:0005634">
    <property type="term" value="C:nucleus"/>
    <property type="evidence" value="ECO:0007669"/>
    <property type="project" value="TreeGrafter"/>
</dbReference>
<feature type="region of interest" description="Disordered" evidence="5">
    <location>
        <begin position="551"/>
        <end position="604"/>
    </location>
</feature>
<dbReference type="SMART" id="SM00744">
    <property type="entry name" value="RINGv"/>
    <property type="match status" value="1"/>
</dbReference>
<keyword evidence="2 4" id="KW-0863">Zinc-finger</keyword>
<dbReference type="PANTHER" id="PTHR45931">
    <property type="entry name" value="SI:CH211-59O9.10"/>
    <property type="match status" value="1"/>
</dbReference>
<feature type="domain" description="RING-type" evidence="6">
    <location>
        <begin position="868"/>
        <end position="909"/>
    </location>
</feature>
<dbReference type="GO" id="GO:0061630">
    <property type="term" value="F:ubiquitin protein ligase activity"/>
    <property type="evidence" value="ECO:0007669"/>
    <property type="project" value="TreeGrafter"/>
</dbReference>
<evidence type="ECO:0000256" key="2">
    <source>
        <dbReference type="ARBA" id="ARBA00022771"/>
    </source>
</evidence>
<feature type="compositionally biased region" description="Basic residues" evidence="5">
    <location>
        <begin position="573"/>
        <end position="589"/>
    </location>
</feature>
<evidence type="ECO:0000313" key="8">
    <source>
        <dbReference type="RefSeq" id="XP_010940659.2"/>
    </source>
</evidence>
<dbReference type="SMART" id="SM00184">
    <property type="entry name" value="RING"/>
    <property type="match status" value="1"/>
</dbReference>
<dbReference type="GeneID" id="105059137"/>
<dbReference type="InParanoid" id="A0A6I9SAX1"/>
<dbReference type="AlphaFoldDB" id="A0A6I9SAX1"/>
<dbReference type="PANTHER" id="PTHR45931:SF16">
    <property type="entry name" value="RING_U-BOX SUPERFAMILY PROTEIN"/>
    <property type="match status" value="1"/>
</dbReference>
<dbReference type="Gene3D" id="3.30.40.10">
    <property type="entry name" value="Zinc/RING finger domain, C3HC4 (zinc finger)"/>
    <property type="match status" value="1"/>
</dbReference>
<sequence>MRKYYIIFFIIIRNRGAMMPNRGFRTGTGKDVKGAWRVRRCVDSASPPDLDSTSKLLSALDFIESSGAAERMDSMDTNLVSKVPETTDRLVIARPVDGSSGASTRGVNIVERFNTTHSDQRIAHPTIKHAHRPRGSGLVDVPSSTTARDNAEHLFTEARFGPLSSKINETKPSPQVQASMFEFEQKRACNYSSHGAKTVELGSRNPLLLSHPTRWRDLRKDGKQLFIESESGENGGCSGLSIGRQQNGVGFSLKLPVSTNKEERRRANGKGTDLSSDLQVGTDKIPSKSSQMSGCQRNTVQMRPIPNGYNSSHDIAKSDAPSEVDDQNVMNSFDVPACFLLPGISNQVCVKGRHVHNASQFRTRQSLQRQSQIGDAYPRNTGHRKLMHNGCISASNIAKGKAVSEHDDDRKMVSNELCDGFSPVHIVGPDSESGCADKRKGKVILDNNVAPNMQEKEAKPQVGRVCSMGGNRVTVTADFGDDTLRSPKRISRRTRLVHIEEASISSFGEGSSTSKREDTTSIVPGWNHETASGDGDFVNLLHDSPEIISIHQGWSTPNPPSITSESESETGTRHRRRKRIKGKKKRGLVHSHFGESSNPTLEDSETLYIQSPRRTSNPKSTRTHNTQLHGTFTRTIIDVDEPNFPEVRYSNPQAGSCGVFDDSSARSRQVESDEILARQLQEQFYHELQEFGDLEEIDATLAWSLQQEEDAQNAASIARHGQPHSRDASIADLYAQNSRVQLQTVSAQSTNPARVPASTRVAQLRRNFNGPEMDLEMRMISELRRSFTSAEMDLETRLNFLEALEAAFDSSNDMADDFPPVLHHFNEDDFEMLFALDDDSHQHAGASESQIDSLPQSAIQSDSIEEACAICLEAPSAGDVIRHLPCLHKFHKECIDTWLRRRTLCPICKCGIT</sequence>
<dbReference type="InterPro" id="IPR013083">
    <property type="entry name" value="Znf_RING/FYVE/PHD"/>
</dbReference>
<evidence type="ECO:0000256" key="4">
    <source>
        <dbReference type="PROSITE-ProRule" id="PRU00175"/>
    </source>
</evidence>